<feature type="compositionally biased region" description="Basic and acidic residues" evidence="1">
    <location>
        <begin position="134"/>
        <end position="143"/>
    </location>
</feature>
<dbReference type="GeneID" id="25796469"/>
<organism evidence="3 4">
    <name type="scientific">Hypocrea virens (strain Gv29-8 / FGSC 10586)</name>
    <name type="common">Gliocladium virens</name>
    <name type="synonym">Trichoderma virens</name>
    <dbReference type="NCBI Taxonomy" id="413071"/>
    <lineage>
        <taxon>Eukaryota</taxon>
        <taxon>Fungi</taxon>
        <taxon>Dikarya</taxon>
        <taxon>Ascomycota</taxon>
        <taxon>Pezizomycotina</taxon>
        <taxon>Sordariomycetes</taxon>
        <taxon>Hypocreomycetidae</taxon>
        <taxon>Hypocreales</taxon>
        <taxon>Hypocreaceae</taxon>
        <taxon>Trichoderma</taxon>
    </lineage>
</organism>
<evidence type="ECO:0000256" key="1">
    <source>
        <dbReference type="SAM" id="MobiDB-lite"/>
    </source>
</evidence>
<dbReference type="AlphaFoldDB" id="G9MGV9"/>
<comment type="caution">
    <text evidence="3">The sequence shown here is derived from an EMBL/GenBank/DDBJ whole genome shotgun (WGS) entry which is preliminary data.</text>
</comment>
<reference evidence="3 4" key="1">
    <citation type="journal article" date="2011" name="Genome Biol.">
        <title>Comparative genome sequence analysis underscores mycoparasitism as the ancestral life style of Trichoderma.</title>
        <authorList>
            <person name="Kubicek C.P."/>
            <person name="Herrera-Estrella A."/>
            <person name="Seidl-Seiboth V."/>
            <person name="Martinez D.A."/>
            <person name="Druzhinina I.S."/>
            <person name="Thon M."/>
            <person name="Zeilinger S."/>
            <person name="Casas-Flores S."/>
            <person name="Horwitz B.A."/>
            <person name="Mukherjee P.K."/>
            <person name="Mukherjee M."/>
            <person name="Kredics L."/>
            <person name="Alcaraz L.D."/>
            <person name="Aerts A."/>
            <person name="Antal Z."/>
            <person name="Atanasova L."/>
            <person name="Cervantes-Badillo M.G."/>
            <person name="Challacombe J."/>
            <person name="Chertkov O."/>
            <person name="McCluskey K."/>
            <person name="Coulpier F."/>
            <person name="Deshpande N."/>
            <person name="von Doehren H."/>
            <person name="Ebbole D.J."/>
            <person name="Esquivel-Naranjo E.U."/>
            <person name="Fekete E."/>
            <person name="Flipphi M."/>
            <person name="Glaser F."/>
            <person name="Gomez-Rodriguez E.Y."/>
            <person name="Gruber S."/>
            <person name="Han C."/>
            <person name="Henrissat B."/>
            <person name="Hermosa R."/>
            <person name="Hernandez-Onate M."/>
            <person name="Karaffa L."/>
            <person name="Kosti I."/>
            <person name="Le Crom S."/>
            <person name="Lindquist E."/>
            <person name="Lucas S."/>
            <person name="Luebeck M."/>
            <person name="Luebeck P.S."/>
            <person name="Margeot A."/>
            <person name="Metz B."/>
            <person name="Misra M."/>
            <person name="Nevalainen H."/>
            <person name="Omann M."/>
            <person name="Packer N."/>
            <person name="Perrone G."/>
            <person name="Uresti-Rivera E.E."/>
            <person name="Salamov A."/>
            <person name="Schmoll M."/>
            <person name="Seiboth B."/>
            <person name="Shapiro H."/>
            <person name="Sukno S."/>
            <person name="Tamayo-Ramos J.A."/>
            <person name="Tisch D."/>
            <person name="Wiest A."/>
            <person name="Wilkinson H.H."/>
            <person name="Zhang M."/>
            <person name="Coutinho P.M."/>
            <person name="Kenerley C.M."/>
            <person name="Monte E."/>
            <person name="Baker S.E."/>
            <person name="Grigoriev I.V."/>
        </authorList>
    </citation>
    <scope>NUCLEOTIDE SEQUENCE [LARGE SCALE GENOMIC DNA]</scope>
    <source>
        <strain evidence="4">Gv29-8 / FGSC 10586</strain>
    </source>
</reference>
<proteinExistence type="predicted"/>
<dbReference type="eggNOG" id="ENOG502R6P4">
    <property type="taxonomic scope" value="Eukaryota"/>
</dbReference>
<keyword evidence="4" id="KW-1185">Reference proteome</keyword>
<feature type="transmembrane region" description="Helical" evidence="2">
    <location>
        <begin position="55"/>
        <end position="85"/>
    </location>
</feature>
<evidence type="ECO:0000313" key="3">
    <source>
        <dbReference type="EMBL" id="EHK25954.1"/>
    </source>
</evidence>
<dbReference type="EMBL" id="ABDF02000002">
    <property type="protein sequence ID" value="EHK25954.1"/>
    <property type="molecule type" value="Genomic_DNA"/>
</dbReference>
<gene>
    <name evidence="3" type="ORF">TRIVIDRAFT_63289</name>
</gene>
<name>G9MGV9_HYPVG</name>
<dbReference type="InParanoid" id="G9MGV9"/>
<dbReference type="Proteomes" id="UP000007115">
    <property type="component" value="Unassembled WGS sequence"/>
</dbReference>
<sequence>MFVGGYFIRLTTPLWNPFTLTSIFSRSPPPSFPFIRSSLAAIADFFRDAIAIFQFFWPLFLLGFCINIFAAFVQPYIFSVFAFAFRAFAHGMGRVIQPLRDLVMPAIRPAIQWLPTNWIPLNKGKKKAGGRPRSLSDKSGKLR</sequence>
<keyword evidence="2" id="KW-1133">Transmembrane helix</keyword>
<dbReference type="RefSeq" id="XP_013960170.1">
    <property type="nucleotide sequence ID" value="XM_014104695.1"/>
</dbReference>
<accession>G9MGV9</accession>
<feature type="region of interest" description="Disordered" evidence="1">
    <location>
        <begin position="124"/>
        <end position="143"/>
    </location>
</feature>
<dbReference type="OMA" id="QFFWPLF"/>
<keyword evidence="2" id="KW-0812">Transmembrane</keyword>
<protein>
    <submittedName>
        <fullName evidence="3">Uncharacterized protein</fullName>
    </submittedName>
</protein>
<dbReference type="VEuPathDB" id="FungiDB:TRIVIDRAFT_63289"/>
<dbReference type="HOGENOM" id="CLU_1806426_0_0_1"/>
<keyword evidence="2" id="KW-0472">Membrane</keyword>
<evidence type="ECO:0000313" key="4">
    <source>
        <dbReference type="Proteomes" id="UP000007115"/>
    </source>
</evidence>
<dbReference type="OrthoDB" id="4900018at2759"/>
<evidence type="ECO:0000256" key="2">
    <source>
        <dbReference type="SAM" id="Phobius"/>
    </source>
</evidence>